<reference evidence="1 3" key="1">
    <citation type="journal article" date="2014" name="BMC Genomics">
        <title>Genome sequence of Anopheles sinensis provides insight into genetics basis of mosquito competence for malaria parasites.</title>
        <authorList>
            <person name="Zhou D."/>
            <person name="Zhang D."/>
            <person name="Ding G."/>
            <person name="Shi L."/>
            <person name="Hou Q."/>
            <person name="Ye Y."/>
            <person name="Xu Y."/>
            <person name="Zhou H."/>
            <person name="Xiong C."/>
            <person name="Li S."/>
            <person name="Yu J."/>
            <person name="Hong S."/>
            <person name="Yu X."/>
            <person name="Zou P."/>
            <person name="Chen C."/>
            <person name="Chang X."/>
            <person name="Wang W."/>
            <person name="Lv Y."/>
            <person name="Sun Y."/>
            <person name="Ma L."/>
            <person name="Shen B."/>
            <person name="Zhu C."/>
        </authorList>
    </citation>
    <scope>NUCLEOTIDE SEQUENCE [LARGE SCALE GENOMIC DNA]</scope>
</reference>
<dbReference type="EMBL" id="KE525331">
    <property type="protein sequence ID" value="KFB47618.1"/>
    <property type="molecule type" value="Genomic_DNA"/>
</dbReference>
<dbReference type="EMBL" id="ATLV01022371">
    <property type="status" value="NOT_ANNOTATED_CDS"/>
    <property type="molecule type" value="Genomic_DNA"/>
</dbReference>
<evidence type="ECO:0000313" key="2">
    <source>
        <dbReference type="EnsemblMetazoa" id="ASIC015590-PA"/>
    </source>
</evidence>
<keyword evidence="3" id="KW-1185">Reference proteome</keyword>
<gene>
    <name evidence="1" type="ORF">ZHAS_00015590</name>
</gene>
<dbReference type="VEuPathDB" id="VectorBase:ASIC015590"/>
<evidence type="ECO:0000313" key="1">
    <source>
        <dbReference type="EMBL" id="KFB47618.1"/>
    </source>
</evidence>
<proteinExistence type="predicted"/>
<sequence length="91" mass="9834">MPLDVVDPSSNRGCRKNTDGCTLGEIHHMARCREKEENPLKAHPLGRRNPSFSAFAMALSNLSITALCVAHEKAIILITAFGERSGEDGGD</sequence>
<dbReference type="EnsemblMetazoa" id="ASIC015590-RA">
    <property type="protein sequence ID" value="ASIC015590-PA"/>
    <property type="gene ID" value="ASIC015590"/>
</dbReference>
<dbReference type="Proteomes" id="UP000030765">
    <property type="component" value="Unassembled WGS sequence"/>
</dbReference>
<protein>
    <submittedName>
        <fullName evidence="1 2">Uncharacterized protein</fullName>
    </submittedName>
</protein>
<accession>A0A084WBM4</accession>
<reference evidence="2" key="2">
    <citation type="submission" date="2020-05" db="UniProtKB">
        <authorList>
            <consortium name="EnsemblMetazoa"/>
        </authorList>
    </citation>
    <scope>IDENTIFICATION</scope>
</reference>
<dbReference type="AlphaFoldDB" id="A0A084WBM4"/>
<name>A0A084WBM4_ANOSI</name>
<evidence type="ECO:0000313" key="3">
    <source>
        <dbReference type="Proteomes" id="UP000030765"/>
    </source>
</evidence>
<organism evidence="1">
    <name type="scientific">Anopheles sinensis</name>
    <name type="common">Mosquito</name>
    <dbReference type="NCBI Taxonomy" id="74873"/>
    <lineage>
        <taxon>Eukaryota</taxon>
        <taxon>Metazoa</taxon>
        <taxon>Ecdysozoa</taxon>
        <taxon>Arthropoda</taxon>
        <taxon>Hexapoda</taxon>
        <taxon>Insecta</taxon>
        <taxon>Pterygota</taxon>
        <taxon>Neoptera</taxon>
        <taxon>Endopterygota</taxon>
        <taxon>Diptera</taxon>
        <taxon>Nematocera</taxon>
        <taxon>Culicoidea</taxon>
        <taxon>Culicidae</taxon>
        <taxon>Anophelinae</taxon>
        <taxon>Anopheles</taxon>
    </lineage>
</organism>